<dbReference type="InterPro" id="IPR001680">
    <property type="entry name" value="WD40_rpt"/>
</dbReference>
<dbReference type="PROSITE" id="PS50082">
    <property type="entry name" value="WD_REPEATS_2"/>
    <property type="match status" value="4"/>
</dbReference>
<name>A0ABP8QET0_9ACTN</name>
<evidence type="ECO:0000256" key="1">
    <source>
        <dbReference type="ARBA" id="ARBA00022574"/>
    </source>
</evidence>
<keyword evidence="1 5" id="KW-0853">WD repeat</keyword>
<dbReference type="CDD" id="cd00200">
    <property type="entry name" value="WD40"/>
    <property type="match status" value="1"/>
</dbReference>
<dbReference type="InterPro" id="IPR019775">
    <property type="entry name" value="WD40_repeat_CS"/>
</dbReference>
<dbReference type="InterPro" id="IPR017441">
    <property type="entry name" value="Protein_kinase_ATP_BS"/>
</dbReference>
<feature type="repeat" description="WD" evidence="5">
    <location>
        <begin position="627"/>
        <end position="661"/>
    </location>
</feature>
<evidence type="ECO:0000256" key="5">
    <source>
        <dbReference type="PROSITE-ProRule" id="PRU00221"/>
    </source>
</evidence>
<dbReference type="SUPFAM" id="SSF50978">
    <property type="entry name" value="WD40 repeat-like"/>
    <property type="match status" value="1"/>
</dbReference>
<dbReference type="Pfam" id="PF00069">
    <property type="entry name" value="Pkinase"/>
    <property type="match status" value="1"/>
</dbReference>
<gene>
    <name evidence="9" type="ORF">GCM10023191_051240</name>
</gene>
<feature type="binding site" evidence="6">
    <location>
        <position position="39"/>
    </location>
    <ligand>
        <name>ATP</name>
        <dbReference type="ChEBI" id="CHEBI:30616"/>
    </ligand>
</feature>
<keyword evidence="3 6" id="KW-0547">Nucleotide-binding</keyword>
<evidence type="ECO:0000256" key="3">
    <source>
        <dbReference type="ARBA" id="ARBA00022741"/>
    </source>
</evidence>
<dbReference type="SUPFAM" id="SSF56112">
    <property type="entry name" value="Protein kinase-like (PK-like)"/>
    <property type="match status" value="1"/>
</dbReference>
<dbReference type="InterPro" id="IPR008271">
    <property type="entry name" value="Ser/Thr_kinase_AS"/>
</dbReference>
<dbReference type="InterPro" id="IPR000719">
    <property type="entry name" value="Prot_kinase_dom"/>
</dbReference>
<sequence>MRESLIAGQYLLIEQIGRGGFAVVWRARDDRLQRDVAAKQLFLPPHFTEEQRREHRERTFREARAAARLTHPGVVTVHDVVEHDGMPWIIMEFVPGRTLSQIVRMEGPLAPARAARIGLRVLDALCAAHGRGVLHRDVKPSNVIVGAERVVLGDFGIARTEGGGEDEITGTGIVMGAPSYTAPERARGEPAVAASDLWSLGATLFYAVEGRRAFSGPNANATFHAILTGEPAPARHAGPLRPVVDGLMRKDPGDRMTAEEAAELLADAARERVSPAAPSRRTLAVGRDRRRREKSREPTRPTHGTAAVPPSRPASDPRRPPARPPGSRGRPIVTLASLTTLTLLLLGGGLSVDDPWRRPAASYRTPVPHPRLTATLPAGGEVLGVAFSPDGRTLAAAGQDHTVRLWNTATGHPSAAPSATLSGHGHPVSAAVFSPDGRTLATGGYDGRVTLWNTGTHRAVATLDTHVRSSGTLSFSPDGAVLATSGDTVRLWDVGTRHATRSLPDSGENLLNATFAPRGRILVTAGSRAVRLWDVSAHPRPTTVTKLTSLVGGMAFSPDGRTLATGGDDRTVRLWDVRGHRLTATVPRLAGRVNAVVFSPDGRTLACASDETVLLWNVRGRTVTTRLDARTRTVEAIAFSPDGRTLATAGDDAAVRLWDLG</sequence>
<evidence type="ECO:0000256" key="2">
    <source>
        <dbReference type="ARBA" id="ARBA00022737"/>
    </source>
</evidence>
<dbReference type="PROSITE" id="PS00107">
    <property type="entry name" value="PROTEIN_KINASE_ATP"/>
    <property type="match status" value="1"/>
</dbReference>
<evidence type="ECO:0000313" key="10">
    <source>
        <dbReference type="Proteomes" id="UP001500503"/>
    </source>
</evidence>
<feature type="region of interest" description="Disordered" evidence="7">
    <location>
        <begin position="268"/>
        <end position="332"/>
    </location>
</feature>
<keyword evidence="4 6" id="KW-0067">ATP-binding</keyword>
<dbReference type="SMART" id="SM00320">
    <property type="entry name" value="WD40"/>
    <property type="match status" value="7"/>
</dbReference>
<dbReference type="EMBL" id="BAABHF010000025">
    <property type="protein sequence ID" value="GAA4501339.1"/>
    <property type="molecule type" value="Genomic_DNA"/>
</dbReference>
<dbReference type="InterPro" id="IPR015943">
    <property type="entry name" value="WD40/YVTN_repeat-like_dom_sf"/>
</dbReference>
<dbReference type="PROSITE" id="PS50011">
    <property type="entry name" value="PROTEIN_KINASE_DOM"/>
    <property type="match status" value="1"/>
</dbReference>
<accession>A0ABP8QET0</accession>
<organism evidence="9 10">
    <name type="scientific">Actinoallomurus oryzae</name>
    <dbReference type="NCBI Taxonomy" id="502180"/>
    <lineage>
        <taxon>Bacteria</taxon>
        <taxon>Bacillati</taxon>
        <taxon>Actinomycetota</taxon>
        <taxon>Actinomycetes</taxon>
        <taxon>Streptosporangiales</taxon>
        <taxon>Thermomonosporaceae</taxon>
        <taxon>Actinoallomurus</taxon>
    </lineage>
</organism>
<evidence type="ECO:0000256" key="4">
    <source>
        <dbReference type="ARBA" id="ARBA00022840"/>
    </source>
</evidence>
<dbReference type="InterPro" id="IPR020472">
    <property type="entry name" value="WD40_PAC1"/>
</dbReference>
<dbReference type="SMART" id="SM00220">
    <property type="entry name" value="S_TKc"/>
    <property type="match status" value="1"/>
</dbReference>
<keyword evidence="2" id="KW-0677">Repeat</keyword>
<dbReference type="InterPro" id="IPR011009">
    <property type="entry name" value="Kinase-like_dom_sf"/>
</dbReference>
<feature type="repeat" description="WD" evidence="5">
    <location>
        <begin position="544"/>
        <end position="585"/>
    </location>
</feature>
<dbReference type="PROSITE" id="PS00678">
    <property type="entry name" value="WD_REPEATS_1"/>
    <property type="match status" value="3"/>
</dbReference>
<dbReference type="PROSITE" id="PS00108">
    <property type="entry name" value="PROTEIN_KINASE_ST"/>
    <property type="match status" value="1"/>
</dbReference>
<protein>
    <recommendedName>
        <fullName evidence="8">Protein kinase domain-containing protein</fullName>
    </recommendedName>
</protein>
<comment type="caution">
    <text evidence="9">The sequence shown here is derived from an EMBL/GenBank/DDBJ whole genome shotgun (WGS) entry which is preliminary data.</text>
</comment>
<feature type="repeat" description="WD" evidence="5">
    <location>
        <begin position="421"/>
        <end position="462"/>
    </location>
</feature>
<dbReference type="PANTHER" id="PTHR19879">
    <property type="entry name" value="TRANSCRIPTION INITIATION FACTOR TFIID"/>
    <property type="match status" value="1"/>
</dbReference>
<dbReference type="PRINTS" id="PR00320">
    <property type="entry name" value="GPROTEINBRPT"/>
</dbReference>
<dbReference type="Gene3D" id="2.130.10.10">
    <property type="entry name" value="YVTN repeat-like/Quinoprotein amine dehydrogenase"/>
    <property type="match status" value="2"/>
</dbReference>
<dbReference type="Gene3D" id="3.30.200.20">
    <property type="entry name" value="Phosphorylase Kinase, domain 1"/>
    <property type="match status" value="1"/>
</dbReference>
<keyword evidence="10" id="KW-1185">Reference proteome</keyword>
<dbReference type="PANTHER" id="PTHR19879:SF9">
    <property type="entry name" value="TRANSCRIPTION INITIATION FACTOR TFIID SUBUNIT 5"/>
    <property type="match status" value="1"/>
</dbReference>
<dbReference type="Pfam" id="PF00400">
    <property type="entry name" value="WD40"/>
    <property type="match status" value="6"/>
</dbReference>
<feature type="domain" description="Protein kinase" evidence="8">
    <location>
        <begin position="10"/>
        <end position="273"/>
    </location>
</feature>
<dbReference type="InterPro" id="IPR036322">
    <property type="entry name" value="WD40_repeat_dom_sf"/>
</dbReference>
<reference evidence="10" key="1">
    <citation type="journal article" date="2019" name="Int. J. Syst. Evol. Microbiol.">
        <title>The Global Catalogue of Microorganisms (GCM) 10K type strain sequencing project: providing services to taxonomists for standard genome sequencing and annotation.</title>
        <authorList>
            <consortium name="The Broad Institute Genomics Platform"/>
            <consortium name="The Broad Institute Genome Sequencing Center for Infectious Disease"/>
            <person name="Wu L."/>
            <person name="Ma J."/>
        </authorList>
    </citation>
    <scope>NUCLEOTIDE SEQUENCE [LARGE SCALE GENOMIC DNA]</scope>
    <source>
        <strain evidence="10">JCM 17933</strain>
    </source>
</reference>
<evidence type="ECO:0000259" key="8">
    <source>
        <dbReference type="PROSITE" id="PS50011"/>
    </source>
</evidence>
<evidence type="ECO:0000313" key="9">
    <source>
        <dbReference type="EMBL" id="GAA4501339.1"/>
    </source>
</evidence>
<dbReference type="Gene3D" id="1.10.510.10">
    <property type="entry name" value="Transferase(Phosphotransferase) domain 1"/>
    <property type="match status" value="1"/>
</dbReference>
<dbReference type="CDD" id="cd14014">
    <property type="entry name" value="STKc_PknB_like"/>
    <property type="match status" value="1"/>
</dbReference>
<feature type="repeat" description="WD" evidence="5">
    <location>
        <begin position="382"/>
        <end position="416"/>
    </location>
</feature>
<proteinExistence type="predicted"/>
<evidence type="ECO:0000256" key="7">
    <source>
        <dbReference type="SAM" id="MobiDB-lite"/>
    </source>
</evidence>
<evidence type="ECO:0000256" key="6">
    <source>
        <dbReference type="PROSITE-ProRule" id="PRU10141"/>
    </source>
</evidence>
<dbReference type="PROSITE" id="PS50294">
    <property type="entry name" value="WD_REPEATS_REGION"/>
    <property type="match status" value="4"/>
</dbReference>
<dbReference type="Proteomes" id="UP001500503">
    <property type="component" value="Unassembled WGS sequence"/>
</dbReference>
<dbReference type="RefSeq" id="WP_345468130.1">
    <property type="nucleotide sequence ID" value="NZ_BAABHF010000025.1"/>
</dbReference>